<dbReference type="PANTHER" id="PTHR11138">
    <property type="entry name" value="METHIONYL-TRNA FORMYLTRANSFERASE"/>
    <property type="match status" value="1"/>
</dbReference>
<evidence type="ECO:0000256" key="5">
    <source>
        <dbReference type="ARBA" id="ARBA00022679"/>
    </source>
</evidence>
<evidence type="ECO:0000259" key="9">
    <source>
        <dbReference type="Pfam" id="PF00551"/>
    </source>
</evidence>
<dbReference type="SUPFAM" id="SSF53328">
    <property type="entry name" value="Formyltransferase"/>
    <property type="match status" value="1"/>
</dbReference>
<protein>
    <recommendedName>
        <fullName evidence="4 8">Methionyl-tRNA formyltransferase</fullName>
        <ecNumber evidence="3 8">2.1.2.9</ecNumber>
    </recommendedName>
</protein>
<dbReference type="InterPro" id="IPR002376">
    <property type="entry name" value="Formyl_transf_N"/>
</dbReference>
<dbReference type="GO" id="GO:0004479">
    <property type="term" value="F:methionyl-tRNA formyltransferase activity"/>
    <property type="evidence" value="ECO:0007669"/>
    <property type="project" value="UniProtKB-UniRule"/>
</dbReference>
<dbReference type="Pfam" id="PF02911">
    <property type="entry name" value="Formyl_trans_C"/>
    <property type="match status" value="1"/>
</dbReference>
<dbReference type="PANTHER" id="PTHR11138:SF5">
    <property type="entry name" value="METHIONYL-TRNA FORMYLTRANSFERASE, MITOCHONDRIAL"/>
    <property type="match status" value="1"/>
</dbReference>
<comment type="function">
    <text evidence="1 8">Attaches a formyl group to the free amino group of methionyl-tRNA(fMet). The formyl group appears to play a dual role in the initiator identity of N-formylmethionyl-tRNA by promoting its recognition by IF2 and preventing the misappropriation of this tRNA by the elongation apparatus.</text>
</comment>
<dbReference type="InterPro" id="IPR005793">
    <property type="entry name" value="Formyl_trans_C"/>
</dbReference>
<organism evidence="11">
    <name type="scientific">uncultured Thiotrichaceae bacterium</name>
    <dbReference type="NCBI Taxonomy" id="298394"/>
    <lineage>
        <taxon>Bacteria</taxon>
        <taxon>Pseudomonadati</taxon>
        <taxon>Pseudomonadota</taxon>
        <taxon>Gammaproteobacteria</taxon>
        <taxon>Thiotrichales</taxon>
        <taxon>Thiotrichaceae</taxon>
        <taxon>environmental samples</taxon>
    </lineage>
</organism>
<evidence type="ECO:0000256" key="3">
    <source>
        <dbReference type="ARBA" id="ARBA00012261"/>
    </source>
</evidence>
<dbReference type="FunFam" id="3.40.50.12230:FF:000001">
    <property type="entry name" value="Methionyl-tRNA formyltransferase"/>
    <property type="match status" value="1"/>
</dbReference>
<dbReference type="AlphaFoldDB" id="A0A6S6U7G8"/>
<dbReference type="FunFam" id="3.40.50.170:FF:000003">
    <property type="entry name" value="Methionyl-tRNA formyltransferase"/>
    <property type="match status" value="1"/>
</dbReference>
<dbReference type="NCBIfam" id="TIGR00460">
    <property type="entry name" value="fmt"/>
    <property type="match status" value="1"/>
</dbReference>
<evidence type="ECO:0000256" key="6">
    <source>
        <dbReference type="ARBA" id="ARBA00022917"/>
    </source>
</evidence>
<evidence type="ECO:0000256" key="7">
    <source>
        <dbReference type="ARBA" id="ARBA00048558"/>
    </source>
</evidence>
<evidence type="ECO:0000259" key="10">
    <source>
        <dbReference type="Pfam" id="PF02911"/>
    </source>
</evidence>
<dbReference type="InterPro" id="IPR036477">
    <property type="entry name" value="Formyl_transf_N_sf"/>
</dbReference>
<dbReference type="GO" id="GO:0005829">
    <property type="term" value="C:cytosol"/>
    <property type="evidence" value="ECO:0007669"/>
    <property type="project" value="TreeGrafter"/>
</dbReference>
<feature type="binding site" evidence="8">
    <location>
        <begin position="113"/>
        <end position="116"/>
    </location>
    <ligand>
        <name>(6S)-5,6,7,8-tetrahydrofolate</name>
        <dbReference type="ChEBI" id="CHEBI:57453"/>
    </ligand>
</feature>
<name>A0A6S6U7G8_9GAMM</name>
<keyword evidence="5 8" id="KW-0808">Transferase</keyword>
<dbReference type="InterPro" id="IPR037022">
    <property type="entry name" value="Formyl_trans_C_sf"/>
</dbReference>
<keyword evidence="6 8" id="KW-0648">Protein biosynthesis</keyword>
<dbReference type="InterPro" id="IPR041711">
    <property type="entry name" value="Met-tRNA-FMT_N"/>
</dbReference>
<dbReference type="HAMAP" id="MF_00182">
    <property type="entry name" value="Formyl_trans"/>
    <property type="match status" value="1"/>
</dbReference>
<feature type="domain" description="Formyl transferase N-terminal" evidence="9">
    <location>
        <begin position="7"/>
        <end position="183"/>
    </location>
</feature>
<evidence type="ECO:0000256" key="8">
    <source>
        <dbReference type="HAMAP-Rule" id="MF_00182"/>
    </source>
</evidence>
<comment type="similarity">
    <text evidence="2 8">Belongs to the Fmt family.</text>
</comment>
<dbReference type="InterPro" id="IPR044135">
    <property type="entry name" value="Met-tRNA-FMT_C"/>
</dbReference>
<dbReference type="Pfam" id="PF00551">
    <property type="entry name" value="Formyl_trans_N"/>
    <property type="match status" value="1"/>
</dbReference>
<comment type="catalytic activity">
    <reaction evidence="7 8">
        <text>L-methionyl-tRNA(fMet) + (6R)-10-formyltetrahydrofolate = N-formyl-L-methionyl-tRNA(fMet) + (6S)-5,6,7,8-tetrahydrofolate + H(+)</text>
        <dbReference type="Rhea" id="RHEA:24380"/>
        <dbReference type="Rhea" id="RHEA-COMP:9952"/>
        <dbReference type="Rhea" id="RHEA-COMP:9953"/>
        <dbReference type="ChEBI" id="CHEBI:15378"/>
        <dbReference type="ChEBI" id="CHEBI:57453"/>
        <dbReference type="ChEBI" id="CHEBI:78530"/>
        <dbReference type="ChEBI" id="CHEBI:78844"/>
        <dbReference type="ChEBI" id="CHEBI:195366"/>
        <dbReference type="EC" id="2.1.2.9"/>
    </reaction>
</comment>
<dbReference type="InterPro" id="IPR001555">
    <property type="entry name" value="GART_AS"/>
</dbReference>
<evidence type="ECO:0000256" key="2">
    <source>
        <dbReference type="ARBA" id="ARBA00010699"/>
    </source>
</evidence>
<dbReference type="EC" id="2.1.2.9" evidence="3 8"/>
<accession>A0A6S6U7G8</accession>
<evidence type="ECO:0000256" key="1">
    <source>
        <dbReference type="ARBA" id="ARBA00002606"/>
    </source>
</evidence>
<dbReference type="PROSITE" id="PS00373">
    <property type="entry name" value="GART"/>
    <property type="match status" value="1"/>
</dbReference>
<dbReference type="Gene3D" id="3.10.25.10">
    <property type="entry name" value="Formyl transferase, C-terminal domain"/>
    <property type="match status" value="1"/>
</dbReference>
<dbReference type="InterPro" id="IPR011034">
    <property type="entry name" value="Formyl_transferase-like_C_sf"/>
</dbReference>
<gene>
    <name evidence="8" type="primary">fmt</name>
    <name evidence="11" type="ORF">HELGO_WM6373</name>
</gene>
<dbReference type="SUPFAM" id="SSF50486">
    <property type="entry name" value="FMT C-terminal domain-like"/>
    <property type="match status" value="1"/>
</dbReference>
<dbReference type="CDD" id="cd08704">
    <property type="entry name" value="Met_tRNA_FMT_C"/>
    <property type="match status" value="1"/>
</dbReference>
<proteinExistence type="inferred from homology"/>
<dbReference type="InterPro" id="IPR005794">
    <property type="entry name" value="Fmt"/>
</dbReference>
<reference evidence="11" key="1">
    <citation type="submission" date="2020-01" db="EMBL/GenBank/DDBJ databases">
        <authorList>
            <person name="Meier V. D."/>
            <person name="Meier V D."/>
        </authorList>
    </citation>
    <scope>NUCLEOTIDE SEQUENCE</scope>
    <source>
        <strain evidence="11">HLG_WM_MAG_07</strain>
    </source>
</reference>
<dbReference type="EMBL" id="CACVAY010000110">
    <property type="protein sequence ID" value="CAA6822639.1"/>
    <property type="molecule type" value="Genomic_DNA"/>
</dbReference>
<dbReference type="CDD" id="cd08646">
    <property type="entry name" value="FMT_core_Met-tRNA-FMT_N"/>
    <property type="match status" value="1"/>
</dbReference>
<feature type="domain" description="Formyl transferase C-terminal" evidence="10">
    <location>
        <begin position="207"/>
        <end position="304"/>
    </location>
</feature>
<dbReference type="Gene3D" id="3.40.50.170">
    <property type="entry name" value="Formyl transferase, N-terminal domain"/>
    <property type="match status" value="1"/>
</dbReference>
<sequence length="313" mass="34012">MTEILRIIYAGTPDFAVPALQALIDSKHQVVAVYTQPDRPAGRGRKVTFGPVKQLAVNAEIPVEQPESLKTDEALQQLVTYDADVMIVAAYGLILPKAVLETPKYGCLNIHGSLLPKWRGAAPIHRAIQMGDEETGITIMQMDVGLDTGDMLLKSRLPITEKDTGESIHDALADQGAKDLLSVLVQLQAGALNPEKQDETLATYAHKLSKAEAEIDWEQSAKHIDNTVRAFNPWPAAYTLYHGKPMKIHMSAYAIESSDRDPGTVIDESKTGISVATGDGVLIIKRLQMPGKKAMDVQDFLNGHSLSSVVLGQ</sequence>
<evidence type="ECO:0000256" key="4">
    <source>
        <dbReference type="ARBA" id="ARBA00016014"/>
    </source>
</evidence>
<evidence type="ECO:0000313" key="11">
    <source>
        <dbReference type="EMBL" id="CAA6822639.1"/>
    </source>
</evidence>